<dbReference type="EMBL" id="CAJRAY010000068">
    <property type="protein sequence ID" value="CAG5089592.1"/>
    <property type="molecule type" value="Genomic_DNA"/>
</dbReference>
<organism evidence="2 3">
    <name type="scientific">Thermobacillus xylanilyticus</name>
    <dbReference type="NCBI Taxonomy" id="76633"/>
    <lineage>
        <taxon>Bacteria</taxon>
        <taxon>Bacillati</taxon>
        <taxon>Bacillota</taxon>
        <taxon>Bacilli</taxon>
        <taxon>Bacillales</taxon>
        <taxon>Paenibacillaceae</taxon>
        <taxon>Thermobacillus</taxon>
    </lineage>
</organism>
<gene>
    <name evidence="2" type="primary">txxe 1862</name>
    <name evidence="2" type="ORF">TXXE_13185</name>
</gene>
<evidence type="ECO:0000313" key="3">
    <source>
        <dbReference type="Proteomes" id="UP000681526"/>
    </source>
</evidence>
<sequence>MAKRLATEYVNARLQLSADDLDRFVRFVGGQNIRIRVRVVGCGNQEMALVDETNGEEVSMTFEQRDDRFVCELSCRLVHPKLTNALRRAVSAFRGDAVVNRIYSGFTMTYYYKRGAVHKIVEHTADGVRVVFERRDTVGELESLYVSRQVEREIERIQDAIDELLDLRNQCTSPSEKQAVDERLRQYTKQLFILEAE</sequence>
<keyword evidence="3" id="KW-1185">Reference proteome</keyword>
<feature type="coiled-coil region" evidence="1">
    <location>
        <begin position="147"/>
        <end position="197"/>
    </location>
</feature>
<accession>A0ABM8V649</accession>
<dbReference type="Proteomes" id="UP000681526">
    <property type="component" value="Unassembled WGS sequence"/>
</dbReference>
<evidence type="ECO:0000256" key="1">
    <source>
        <dbReference type="SAM" id="Coils"/>
    </source>
</evidence>
<keyword evidence="1" id="KW-0175">Coiled coil</keyword>
<protein>
    <recommendedName>
        <fullName evidence="4">Non-ribosomal peptide synthetase module</fullName>
    </recommendedName>
</protein>
<reference evidence="2 3" key="1">
    <citation type="submission" date="2021-04" db="EMBL/GenBank/DDBJ databases">
        <authorList>
            <person name="Rakotoarivonina H."/>
        </authorList>
    </citation>
    <scope>NUCLEOTIDE SEQUENCE [LARGE SCALE GENOMIC DNA]</scope>
    <source>
        <strain evidence="2 3">XE</strain>
    </source>
</reference>
<dbReference type="RefSeq" id="WP_213484991.1">
    <property type="nucleotide sequence ID" value="NZ_CAJRAY010000068.1"/>
</dbReference>
<name>A0ABM8V649_THEXY</name>
<evidence type="ECO:0000313" key="2">
    <source>
        <dbReference type="EMBL" id="CAG5089592.1"/>
    </source>
</evidence>
<proteinExistence type="predicted"/>
<evidence type="ECO:0008006" key="4">
    <source>
        <dbReference type="Google" id="ProtNLM"/>
    </source>
</evidence>
<comment type="caution">
    <text evidence="2">The sequence shown here is derived from an EMBL/GenBank/DDBJ whole genome shotgun (WGS) entry which is preliminary data.</text>
</comment>